<protein>
    <recommendedName>
        <fullName evidence="8">KASH domain-containing protein</fullName>
    </recommendedName>
</protein>
<keyword evidence="2" id="KW-0597">Phosphoprotein</keyword>
<gene>
    <name evidence="7" type="ORF">g.43160</name>
</gene>
<feature type="coiled-coil region" evidence="6">
    <location>
        <begin position="29"/>
        <end position="56"/>
    </location>
</feature>
<dbReference type="PANTHER" id="PTHR14514:SF7">
    <property type="entry name" value="KASH DOMAIN-CONTAINING PROTEIN"/>
    <property type="match status" value="1"/>
</dbReference>
<comment type="subcellular location">
    <subcellularLocation>
        <location evidence="1">Nucleus membrane</location>
    </subcellularLocation>
</comment>
<evidence type="ECO:0000256" key="2">
    <source>
        <dbReference type="ARBA" id="ARBA00022553"/>
    </source>
</evidence>
<dbReference type="GO" id="GO:0031965">
    <property type="term" value="C:nuclear membrane"/>
    <property type="evidence" value="ECO:0007669"/>
    <property type="project" value="UniProtKB-SubCell"/>
</dbReference>
<sequence length="1246" mass="140179">IDQSQVQDEEPYTLRLRKLLKRLQDQGVIDKMNNKVECAQNRLSALTAGVSELEERDRQLASLGQWVADQRTQVTEWRARPAKLRSDAARAELATMQELLGTLGDKKMQLATETPGAQPELEAQLDGLEDLLMETLAKKQGEQTLIDEYRNSLANTQSYLDSLGKKLDTLERGSGLDCQHKLATLAEVGLELQENGLPKVEQTKTLANNVISVVSNLDSQQIEDQVKSIERRYNDVAKRVQRKAQVLAVTHKGLEAAQGEIGQAREWVREKMGFVNAPPPLGYENKATEERQHLLKALLKEAEGKQLLVESIDKRMQALHSELEPSEIQQVEGSLRLLETEVGELSGALKGEIERVGSAATQRKQFEDKLAAAQARLRDLATEDLDPIKEQPLTAAAVERELEHFKEFETSLKKFGDTDLAPLQKQSNALMRDCDEADKAKLQAVIQGLTKEYEGLQKKTHNKVTALADLLAARRKFEVDVEACQAWMNEAEVALSAELRTANLQLIQEQLNKYAKLNEECQRVGGDLAQLEKSGRQMVLSAPDLLTLTENFNCLHERHTRIAASIRERTKALGAALEKCKEAQQRADQSLALFARIQGELKGLQKPIGSKVEDVQAMLDNYQKLLGDLKNWKNGVGDLEGVANLQSIVQQQEDLIRAIEDQLERLRQLLLLREQFIALIADITTFITRYTEVIRDIETGGHTTQEKIKKYDDVIVKIQECEALLAAATDKGEQIAADGTAADRNTITEQLQSLKQQLTALRRAVERQRQQHEAAAAEHIKLAAELDTVLEWLHSHEAEVKSRPVLNIDVSSVQREQEKHKELAAEVEVYLARVRAAQESVRHEEGLPGELTERLSEANMLLTTLPPQLLERAKYLDDNKRYREEYQVLVEKLHAWVGEAEVKLEAGKDGVDFENIAHDLEDHKLFFSSEPTIRELVSQQIQASANEMWPSLSATEQEELSLKQQRLTQLLKNTLNLAKSRQAQLEQDVEVWRDYVQSLDKVRATLARAQFTDEPVTTLAGVHFNIQKIVHAQTDTEHHQPEMDLLNERAADIQGKANSSSKAAVAAEVEAVAHQWAGLLADLTSRKETLQGLAGHWEEFETKILEFESLLSSAEEKNKHMDTIVRSKPQITEVNQAVQEFLAEVKGYQSQHEEVLFLSGSVLLYLDTFSPASATLLKDRLNGITDNYKRLIESLEEKGLRVHEDLLYIEQTQADIEQLSKELGGLQREAESLYVFGQDQDAAEKD</sequence>
<dbReference type="AlphaFoldDB" id="A0A1B6GDX0"/>
<feature type="coiled-coil region" evidence="6">
    <location>
        <begin position="744"/>
        <end position="778"/>
    </location>
</feature>
<keyword evidence="6" id="KW-0175">Coiled coil</keyword>
<dbReference type="SUPFAM" id="SSF46966">
    <property type="entry name" value="Spectrin repeat"/>
    <property type="match status" value="6"/>
</dbReference>
<keyword evidence="4" id="KW-0472">Membrane</keyword>
<keyword evidence="5" id="KW-0539">Nucleus</keyword>
<dbReference type="Pfam" id="PF00435">
    <property type="entry name" value="Spectrin"/>
    <property type="match status" value="1"/>
</dbReference>
<evidence type="ECO:0000256" key="4">
    <source>
        <dbReference type="ARBA" id="ARBA00023136"/>
    </source>
</evidence>
<evidence type="ECO:0000256" key="3">
    <source>
        <dbReference type="ARBA" id="ARBA00022737"/>
    </source>
</evidence>
<dbReference type="EMBL" id="GECZ01009135">
    <property type="protein sequence ID" value="JAS60634.1"/>
    <property type="molecule type" value="Transcribed_RNA"/>
</dbReference>
<evidence type="ECO:0008006" key="8">
    <source>
        <dbReference type="Google" id="ProtNLM"/>
    </source>
</evidence>
<feature type="coiled-coil region" evidence="6">
    <location>
        <begin position="1178"/>
        <end position="1229"/>
    </location>
</feature>
<evidence type="ECO:0000256" key="1">
    <source>
        <dbReference type="ARBA" id="ARBA00004126"/>
    </source>
</evidence>
<keyword evidence="3" id="KW-0677">Repeat</keyword>
<dbReference type="GO" id="GO:0005737">
    <property type="term" value="C:cytoplasm"/>
    <property type="evidence" value="ECO:0007669"/>
    <property type="project" value="UniProtKB-ARBA"/>
</dbReference>
<feature type="non-terminal residue" evidence="7">
    <location>
        <position position="1246"/>
    </location>
</feature>
<dbReference type="Gene3D" id="1.20.58.60">
    <property type="match status" value="5"/>
</dbReference>
<reference evidence="7" key="1">
    <citation type="submission" date="2015-11" db="EMBL/GenBank/DDBJ databases">
        <title>De novo transcriptome assembly of four potential Pierce s Disease insect vectors from Arizona vineyards.</title>
        <authorList>
            <person name="Tassone E.E."/>
        </authorList>
    </citation>
    <scope>NUCLEOTIDE SEQUENCE</scope>
</reference>
<accession>A0A1B6GDX0</accession>
<name>A0A1B6GDX0_9HEMI</name>
<dbReference type="SMART" id="SM00150">
    <property type="entry name" value="SPEC"/>
    <property type="match status" value="8"/>
</dbReference>
<dbReference type="CDD" id="cd00176">
    <property type="entry name" value="SPEC"/>
    <property type="match status" value="1"/>
</dbReference>
<feature type="coiled-coil region" evidence="6">
    <location>
        <begin position="642"/>
        <end position="669"/>
    </location>
</feature>
<dbReference type="PANTHER" id="PTHR14514">
    <property type="entry name" value="PKA ANCHORING PROTEIN"/>
    <property type="match status" value="1"/>
</dbReference>
<feature type="non-terminal residue" evidence="7">
    <location>
        <position position="1"/>
    </location>
</feature>
<dbReference type="InterPro" id="IPR018159">
    <property type="entry name" value="Spectrin/alpha-actinin"/>
</dbReference>
<evidence type="ECO:0000256" key="5">
    <source>
        <dbReference type="ARBA" id="ARBA00023242"/>
    </source>
</evidence>
<proteinExistence type="predicted"/>
<dbReference type="InterPro" id="IPR002017">
    <property type="entry name" value="Spectrin_repeat"/>
</dbReference>
<feature type="coiled-coil region" evidence="6">
    <location>
        <begin position="504"/>
        <end position="534"/>
    </location>
</feature>
<evidence type="ECO:0000256" key="6">
    <source>
        <dbReference type="SAM" id="Coils"/>
    </source>
</evidence>
<organism evidence="7">
    <name type="scientific">Cuerna arida</name>
    <dbReference type="NCBI Taxonomy" id="1464854"/>
    <lineage>
        <taxon>Eukaryota</taxon>
        <taxon>Metazoa</taxon>
        <taxon>Ecdysozoa</taxon>
        <taxon>Arthropoda</taxon>
        <taxon>Hexapoda</taxon>
        <taxon>Insecta</taxon>
        <taxon>Pterygota</taxon>
        <taxon>Neoptera</taxon>
        <taxon>Paraneoptera</taxon>
        <taxon>Hemiptera</taxon>
        <taxon>Auchenorrhyncha</taxon>
        <taxon>Membracoidea</taxon>
        <taxon>Cicadellidae</taxon>
        <taxon>Cicadellinae</taxon>
        <taxon>Proconiini</taxon>
        <taxon>Cuerna</taxon>
    </lineage>
</organism>
<evidence type="ECO:0000313" key="7">
    <source>
        <dbReference type="EMBL" id="JAS60634.1"/>
    </source>
</evidence>